<feature type="transmembrane region" description="Helical" evidence="1">
    <location>
        <begin position="7"/>
        <end position="25"/>
    </location>
</feature>
<proteinExistence type="predicted"/>
<dbReference type="EMBL" id="PGVE01000064">
    <property type="protein sequence ID" value="PLS03058.1"/>
    <property type="molecule type" value="Genomic_DNA"/>
</dbReference>
<dbReference type="RefSeq" id="WP_101649250.1">
    <property type="nucleotide sequence ID" value="NZ_PGVE01000064.1"/>
</dbReference>
<dbReference type="OrthoDB" id="916275at2"/>
<accession>A0A2N5HC24</accession>
<evidence type="ECO:0000313" key="2">
    <source>
        <dbReference type="EMBL" id="PLS03058.1"/>
    </source>
</evidence>
<dbReference type="SUPFAM" id="SSF51445">
    <property type="entry name" value="(Trans)glycosidases"/>
    <property type="match status" value="1"/>
</dbReference>
<dbReference type="AlphaFoldDB" id="A0A2N5HC24"/>
<keyword evidence="1" id="KW-0472">Membrane</keyword>
<dbReference type="PROSITE" id="PS00277">
    <property type="entry name" value="STAPH_STREP_TOXIN_1"/>
    <property type="match status" value="1"/>
</dbReference>
<gene>
    <name evidence="2" type="ORF">CVD27_17930</name>
</gene>
<reference evidence="2 3" key="1">
    <citation type="submission" date="2017-11" db="EMBL/GenBank/DDBJ databases">
        <title>Comparitive Functional Genomics of Dry Heat Resistant strains isolated from the Viking Spacecraft.</title>
        <authorList>
            <person name="Seuylemezian A."/>
            <person name="Cooper K."/>
            <person name="Vaishampayan P."/>
        </authorList>
    </citation>
    <scope>NUCLEOTIDE SEQUENCE [LARGE SCALE GENOMIC DNA]</scope>
    <source>
        <strain evidence="2 3">V32-6</strain>
    </source>
</reference>
<keyword evidence="1" id="KW-0812">Transmembrane</keyword>
<dbReference type="Gene3D" id="3.20.20.80">
    <property type="entry name" value="Glycosidases"/>
    <property type="match status" value="2"/>
</dbReference>
<comment type="caution">
    <text evidence="2">The sequence shown here is derived from an EMBL/GenBank/DDBJ whole genome shotgun (WGS) entry which is preliminary data.</text>
</comment>
<evidence type="ECO:0008006" key="4">
    <source>
        <dbReference type="Google" id="ProtNLM"/>
    </source>
</evidence>
<keyword evidence="1" id="KW-1133">Transmembrane helix</keyword>
<evidence type="ECO:0000256" key="1">
    <source>
        <dbReference type="SAM" id="Phobius"/>
    </source>
</evidence>
<protein>
    <recommendedName>
        <fullName evidence="4">Family 2 glycosyl transferase</fullName>
    </recommendedName>
</protein>
<dbReference type="GO" id="GO:0005576">
    <property type="term" value="C:extracellular region"/>
    <property type="evidence" value="ECO:0007669"/>
    <property type="project" value="InterPro"/>
</dbReference>
<sequence>MKKSIYLFFYAMIFLALVTSPFWLWKLQPEKNLNVLIMDKTVPNSSYREHKGLVWVLNNAKYFKNGQPYSEENDYKGFEPKSNQKYTIVPLPKDLSKYDVFYLTDQYGVYKKEFYGENPSGNKSSKIYGGLTLGEVNQLKKAIIQSKPKTLIAEFNTFASPTSEPAKEEISNLLNVEWSGWIGRYFSDLNNNEVPEWVRQSYQKQHEKWNFSGEGFVFVSKNNYVVIIGKEDMKDSGLHFSLTSQGRKHFSQKIDATYQYWFDIIQAKNNQEVLANYQLPVSKKASEKLKSFGIPNQFPAVIYHQNAKYTSYYFSGDYADEADVPGIYQTKGFDQWKKTFGSNHSFYWSAYVPMMKDILKDGLKHVIPQENVELVENNGIKTNSKTDNSHIQIQKNGKWENFLIKGVNMGIGKPGYFPGETAITKEEYFRWFQEIGAMNANAIRVYTLHPPQFYEAFYEYNQIAKKPLYLFHGTWVNEENLIKTQDAFSNDNVEDAKLEIKNMIDIIHGKANLAKRPGHASGIYKYDISKYVIGTIVGTEWDPSMVENTNIKHSGMAQFEGKYFQTKNARPFEIWLAELMDYAAGYETKQYNWQHSMSFTNWVTTDLLKHPSEPLETEDMVSVDPNHVMAEGVFKAGLFASYHIYPYYPDFLNIEKKYLNYTDASGKKNSYAGYLHELREAHHMPILVAEFGVPSSRGLTHKNPFGMDQGFHSEEEQGKIDRKLYQSIVSENYAGGLIFTWQDEWFKRTWNTMDFDNPDRRPYWNNQQTNEQHFGLLGFEPGKKETAIIVDGAAEDWDIAGIKKDYQSAGEQILKEVRFTSDSGYLYFLLKYNRPVNFKNDGTFLMLDTIDNQGQTSIPLNPQAKVKTNYGVDFLIKLQGVKDSRILVDSYYDTFYYQYGHLLKMIPDQPDASQKDNGVFNPIRLALNKQQTIPSTKEVLPFQDYETGVLKYGNANPSSRDFNSLTDISMSSDKKVIEGRIPWQLLNVKDPSLKEVMGDIWKRGLSSSAVTNGIRAAVVTTEKGSIQQSIPKPVNGEIQQKDTFLYNWKTWEQPQFYERLKTSYELMQKIYGSIKIKE</sequence>
<name>A0A2N5HC24_9BACI</name>
<dbReference type="InterPro" id="IPR006126">
    <property type="entry name" value="Staph/Strept_toxin_CS"/>
</dbReference>
<evidence type="ECO:0000313" key="3">
    <source>
        <dbReference type="Proteomes" id="UP000234950"/>
    </source>
</evidence>
<organism evidence="2 3">
    <name type="scientific">Neobacillus cucumis</name>
    <dbReference type="NCBI Taxonomy" id="1740721"/>
    <lineage>
        <taxon>Bacteria</taxon>
        <taxon>Bacillati</taxon>
        <taxon>Bacillota</taxon>
        <taxon>Bacilli</taxon>
        <taxon>Bacillales</taxon>
        <taxon>Bacillaceae</taxon>
        <taxon>Neobacillus</taxon>
    </lineage>
</organism>
<keyword evidence="3" id="KW-1185">Reference proteome</keyword>
<dbReference type="InterPro" id="IPR017853">
    <property type="entry name" value="GH"/>
</dbReference>
<dbReference type="Proteomes" id="UP000234950">
    <property type="component" value="Unassembled WGS sequence"/>
</dbReference>